<feature type="domain" description="Enoyl reductase (ER)" evidence="2">
    <location>
        <begin position="19"/>
        <end position="337"/>
    </location>
</feature>
<dbReference type="Gene3D" id="3.90.180.10">
    <property type="entry name" value="Medium-chain alcohol dehydrogenases, catalytic domain"/>
    <property type="match status" value="1"/>
</dbReference>
<dbReference type="EMBL" id="VFOU01000001">
    <property type="protein sequence ID" value="TQL74256.1"/>
    <property type="molecule type" value="Genomic_DNA"/>
</dbReference>
<reference evidence="3 4" key="1">
    <citation type="submission" date="2019-06" db="EMBL/GenBank/DDBJ databases">
        <title>Sequencing the genomes of 1000 actinobacteria strains.</title>
        <authorList>
            <person name="Klenk H.-P."/>
        </authorList>
    </citation>
    <scope>NUCLEOTIDE SEQUENCE [LARGE SCALE GENOMIC DNA]</scope>
    <source>
        <strain evidence="3 4">DSM 24083</strain>
    </source>
</reference>
<dbReference type="InterPro" id="IPR041694">
    <property type="entry name" value="ADH_N_2"/>
</dbReference>
<evidence type="ECO:0000313" key="3">
    <source>
        <dbReference type="EMBL" id="TQL74256.1"/>
    </source>
</evidence>
<dbReference type="PANTHER" id="PTHR43205:SF7">
    <property type="entry name" value="PROSTAGLANDIN REDUCTASE 1"/>
    <property type="match status" value="1"/>
</dbReference>
<dbReference type="FunFam" id="3.40.50.720:FF:000121">
    <property type="entry name" value="Prostaglandin reductase 2"/>
    <property type="match status" value="1"/>
</dbReference>
<sequence length="339" mass="36471">MTTSLSTQIHLATRPTGVPTPENFATVRTELPALAAGDVRVQNAFISVDPYMRGRMSAAKSYAEPYTVGEVMTGAAVGHVVESRTPDLPEGTVVLHEMGWRDISQGQASAFRRVDPPSDDIPLSLYLGLLGMPGLTAYVGLTRIADLHEGETVFVSGAAGAVGTAVGQFARLLGARKVFGSAGGPEKCELILQKYGFDEAIDYKKEPIRDQVNRVIGDDGLNVYFDNVGGDHLEAALDVLAPFGRVAMCGAIGQYNATKPQPGPRNMANILQQKLRIQGFIVSDHAREAHAEFQRVVGQWLAEDQLVYDETIIEGIENSADAFLGMLRGENTGKMVVKI</sequence>
<accession>A0A543ANY3</accession>
<gene>
    <name evidence="3" type="ORF">FB556_0715</name>
</gene>
<dbReference type="RefSeq" id="WP_141864748.1">
    <property type="nucleotide sequence ID" value="NZ_BAABAN010000016.1"/>
</dbReference>
<dbReference type="InterPro" id="IPR011032">
    <property type="entry name" value="GroES-like_sf"/>
</dbReference>
<evidence type="ECO:0000259" key="2">
    <source>
        <dbReference type="SMART" id="SM00829"/>
    </source>
</evidence>
<keyword evidence="4" id="KW-1185">Reference proteome</keyword>
<evidence type="ECO:0000256" key="1">
    <source>
        <dbReference type="ARBA" id="ARBA00023002"/>
    </source>
</evidence>
<dbReference type="Pfam" id="PF16884">
    <property type="entry name" value="ADH_N_2"/>
    <property type="match status" value="1"/>
</dbReference>
<dbReference type="Pfam" id="PF00107">
    <property type="entry name" value="ADH_zinc_N"/>
    <property type="match status" value="1"/>
</dbReference>
<dbReference type="InterPro" id="IPR020843">
    <property type="entry name" value="ER"/>
</dbReference>
<keyword evidence="1" id="KW-0560">Oxidoreductase</keyword>
<dbReference type="OrthoDB" id="9805663at2"/>
<dbReference type="Proteomes" id="UP000319746">
    <property type="component" value="Unassembled WGS sequence"/>
</dbReference>
<dbReference type="SUPFAM" id="SSF50129">
    <property type="entry name" value="GroES-like"/>
    <property type="match status" value="2"/>
</dbReference>
<dbReference type="InterPro" id="IPR013149">
    <property type="entry name" value="ADH-like_C"/>
</dbReference>
<dbReference type="Gene3D" id="3.40.50.720">
    <property type="entry name" value="NAD(P)-binding Rossmann-like Domain"/>
    <property type="match status" value="1"/>
</dbReference>
<dbReference type="PANTHER" id="PTHR43205">
    <property type="entry name" value="PROSTAGLANDIN REDUCTASE"/>
    <property type="match status" value="1"/>
</dbReference>
<dbReference type="CDD" id="cd05288">
    <property type="entry name" value="PGDH"/>
    <property type="match status" value="1"/>
</dbReference>
<evidence type="ECO:0000313" key="4">
    <source>
        <dbReference type="Proteomes" id="UP000319746"/>
    </source>
</evidence>
<protein>
    <recommendedName>
        <fullName evidence="2">Enoyl reductase (ER) domain-containing protein</fullName>
    </recommendedName>
</protein>
<dbReference type="InterPro" id="IPR045010">
    <property type="entry name" value="MDR_fam"/>
</dbReference>
<dbReference type="AlphaFoldDB" id="A0A543ANY3"/>
<dbReference type="InterPro" id="IPR036291">
    <property type="entry name" value="NAD(P)-bd_dom_sf"/>
</dbReference>
<proteinExistence type="predicted"/>
<dbReference type="SMART" id="SM00829">
    <property type="entry name" value="PKS_ER"/>
    <property type="match status" value="1"/>
</dbReference>
<dbReference type="GO" id="GO:0016628">
    <property type="term" value="F:oxidoreductase activity, acting on the CH-CH group of donors, NAD or NADP as acceptor"/>
    <property type="evidence" value="ECO:0007669"/>
    <property type="project" value="InterPro"/>
</dbReference>
<comment type="caution">
    <text evidence="3">The sequence shown here is derived from an EMBL/GenBank/DDBJ whole genome shotgun (WGS) entry which is preliminary data.</text>
</comment>
<name>A0A543ANY3_9MICC</name>
<dbReference type="SUPFAM" id="SSF51735">
    <property type="entry name" value="NAD(P)-binding Rossmann-fold domains"/>
    <property type="match status" value="1"/>
</dbReference>
<organism evidence="3 4">
    <name type="scientific">Enteractinococcus coprophilus</name>
    <dbReference type="NCBI Taxonomy" id="1027633"/>
    <lineage>
        <taxon>Bacteria</taxon>
        <taxon>Bacillati</taxon>
        <taxon>Actinomycetota</taxon>
        <taxon>Actinomycetes</taxon>
        <taxon>Micrococcales</taxon>
        <taxon>Micrococcaceae</taxon>
    </lineage>
</organism>